<organism evidence="1 2">
    <name type="scientific">Taklimakanibacter albus</name>
    <dbReference type="NCBI Taxonomy" id="2800327"/>
    <lineage>
        <taxon>Bacteria</taxon>
        <taxon>Pseudomonadati</taxon>
        <taxon>Pseudomonadota</taxon>
        <taxon>Alphaproteobacteria</taxon>
        <taxon>Hyphomicrobiales</taxon>
        <taxon>Aestuariivirgaceae</taxon>
        <taxon>Taklimakanibacter</taxon>
    </lineage>
</organism>
<protein>
    <submittedName>
        <fullName evidence="1">ABC transporter permease</fullName>
    </submittedName>
</protein>
<reference evidence="1" key="1">
    <citation type="submission" date="2021-01" db="EMBL/GenBank/DDBJ databases">
        <authorList>
            <person name="Sun Q."/>
        </authorList>
    </citation>
    <scope>NUCLEOTIDE SEQUENCE</scope>
    <source>
        <strain evidence="1">YIM B02566</strain>
    </source>
</reference>
<dbReference type="EMBL" id="JAENHL010000007">
    <property type="protein sequence ID" value="MBK1868205.1"/>
    <property type="molecule type" value="Genomic_DNA"/>
</dbReference>
<comment type="caution">
    <text evidence="1">The sequence shown here is derived from an EMBL/GenBank/DDBJ whole genome shotgun (WGS) entry which is preliminary data.</text>
</comment>
<dbReference type="Proteomes" id="UP000616151">
    <property type="component" value="Unassembled WGS sequence"/>
</dbReference>
<evidence type="ECO:0000313" key="1">
    <source>
        <dbReference type="EMBL" id="MBK1868205.1"/>
    </source>
</evidence>
<sequence>MPSGALEIVKRVTRDPFGLLGLVLVIIVLGAAIFADVIAPYDPAKIDIINKLQGPSAAHWLGTDQLGRDTLSRIIYGARVAMGIAVFSIGIGAFIGLILGILAGYGPRWLDALLIFFFDSLNAIPLILFALTVIVILGPGTSTLIFVIAVISIPVYGRLVRAQTLSLRRSEFILAEQAMGASLPRIVGIHLLPNVLGPLVILVSMDIPSVVALEAALSYLGLGVKPPTPSWGTILNDGYTSLRSNPALVIAAGIPLVIATLGFTFLGEALRDALDPKLKTRRTP</sequence>
<accession>A0ACC5R6B1</accession>
<name>A0ACC5R6B1_9HYPH</name>
<evidence type="ECO:0000313" key="2">
    <source>
        <dbReference type="Proteomes" id="UP000616151"/>
    </source>
</evidence>
<gene>
    <name evidence="1" type="ORF">JHL16_17770</name>
</gene>
<proteinExistence type="predicted"/>
<keyword evidence="2" id="KW-1185">Reference proteome</keyword>